<comment type="caution">
    <text evidence="1">The sequence shown here is derived from an EMBL/GenBank/DDBJ whole genome shotgun (WGS) entry which is preliminary data.</text>
</comment>
<organism evidence="1 2">
    <name type="scientific">Phanerochaete sordida</name>
    <dbReference type="NCBI Taxonomy" id="48140"/>
    <lineage>
        <taxon>Eukaryota</taxon>
        <taxon>Fungi</taxon>
        <taxon>Dikarya</taxon>
        <taxon>Basidiomycota</taxon>
        <taxon>Agaricomycotina</taxon>
        <taxon>Agaricomycetes</taxon>
        <taxon>Polyporales</taxon>
        <taxon>Phanerochaetaceae</taxon>
        <taxon>Phanerochaete</taxon>
    </lineage>
</organism>
<sequence length="71" mass="7786">MSRTASSEVLDVEHNEESANIIASRHVTVSQRLCSSLRRPSCTCTRLRCVGSVAVRPQAADAYRQPVHCST</sequence>
<accession>A0A9P3G8U7</accession>
<reference evidence="1 2" key="1">
    <citation type="submission" date="2021-08" db="EMBL/GenBank/DDBJ databases">
        <title>Draft Genome Sequence of Phanerochaete sordida strain YK-624.</title>
        <authorList>
            <person name="Mori T."/>
            <person name="Dohra H."/>
            <person name="Suzuki T."/>
            <person name="Kawagishi H."/>
            <person name="Hirai H."/>
        </authorList>
    </citation>
    <scope>NUCLEOTIDE SEQUENCE [LARGE SCALE GENOMIC DNA]</scope>
    <source>
        <strain evidence="1 2">YK-624</strain>
    </source>
</reference>
<name>A0A9P3G8U7_9APHY</name>
<protein>
    <submittedName>
        <fullName evidence="1">Uncharacterized protein</fullName>
    </submittedName>
</protein>
<evidence type="ECO:0000313" key="2">
    <source>
        <dbReference type="Proteomes" id="UP000703269"/>
    </source>
</evidence>
<evidence type="ECO:0000313" key="1">
    <source>
        <dbReference type="EMBL" id="GJE90428.1"/>
    </source>
</evidence>
<gene>
    <name evidence="1" type="ORF">PsYK624_065610</name>
</gene>
<proteinExistence type="predicted"/>
<dbReference type="Proteomes" id="UP000703269">
    <property type="component" value="Unassembled WGS sequence"/>
</dbReference>
<keyword evidence="2" id="KW-1185">Reference proteome</keyword>
<dbReference type="EMBL" id="BPQB01000016">
    <property type="protein sequence ID" value="GJE90428.1"/>
    <property type="molecule type" value="Genomic_DNA"/>
</dbReference>
<dbReference type="AlphaFoldDB" id="A0A9P3G8U7"/>